<reference evidence="1" key="1">
    <citation type="submission" date="2023-08" db="EMBL/GenBank/DDBJ databases">
        <title>Draft sequence of the Babesia gibsoni genome.</title>
        <authorList>
            <person name="Yamagishi J.Y."/>
            <person name="Xuan X.X."/>
        </authorList>
    </citation>
    <scope>NUCLEOTIDE SEQUENCE</scope>
    <source>
        <strain evidence="1">Azabu</strain>
    </source>
</reference>
<proteinExistence type="predicted"/>
<organism evidence="1 2">
    <name type="scientific">Babesia gibsoni</name>
    <dbReference type="NCBI Taxonomy" id="33632"/>
    <lineage>
        <taxon>Eukaryota</taxon>
        <taxon>Sar</taxon>
        <taxon>Alveolata</taxon>
        <taxon>Apicomplexa</taxon>
        <taxon>Aconoidasida</taxon>
        <taxon>Piroplasmida</taxon>
        <taxon>Babesiidae</taxon>
        <taxon>Babesia</taxon>
    </lineage>
</organism>
<accession>A0AAD8P9M8</accession>
<sequence>MADHQPVFHMLELAAPATSDGKRKVYLYATVSNGEPLLNLTRVRNINDWETEIYRASLLFSNTESAQSRRSNAEVRLRMDYNENHSS</sequence>
<comment type="caution">
    <text evidence="1">The sequence shown here is derived from an EMBL/GenBank/DDBJ whole genome shotgun (WGS) entry which is preliminary data.</text>
</comment>
<dbReference type="AlphaFoldDB" id="A0AAD8P9M8"/>
<name>A0AAD8P9M8_BABGI</name>
<dbReference type="EMBL" id="JAVEPI010000002">
    <property type="protein sequence ID" value="KAK1443760.1"/>
    <property type="molecule type" value="Genomic_DNA"/>
</dbReference>
<protein>
    <submittedName>
        <fullName evidence="1">Uncharacterized protein</fullName>
    </submittedName>
</protein>
<gene>
    <name evidence="1" type="ORF">BgAZ_206360</name>
</gene>
<dbReference type="Proteomes" id="UP001230268">
    <property type="component" value="Unassembled WGS sequence"/>
</dbReference>
<evidence type="ECO:0000313" key="1">
    <source>
        <dbReference type="EMBL" id="KAK1443760.1"/>
    </source>
</evidence>
<keyword evidence="2" id="KW-1185">Reference proteome</keyword>
<evidence type="ECO:0000313" key="2">
    <source>
        <dbReference type="Proteomes" id="UP001230268"/>
    </source>
</evidence>